<reference evidence="2" key="1">
    <citation type="journal article" date="2019" name="Int. J. Syst. Evol. Microbiol.">
        <title>The Global Catalogue of Microorganisms (GCM) 10K type strain sequencing project: providing services to taxonomists for standard genome sequencing and annotation.</title>
        <authorList>
            <consortium name="The Broad Institute Genomics Platform"/>
            <consortium name="The Broad Institute Genome Sequencing Center for Infectious Disease"/>
            <person name="Wu L."/>
            <person name="Ma J."/>
        </authorList>
    </citation>
    <scope>NUCLEOTIDE SEQUENCE [LARGE SCALE GENOMIC DNA]</scope>
    <source>
        <strain evidence="2">JCM 17714</strain>
    </source>
</reference>
<gene>
    <name evidence="1" type="ORF">GCM10023262_15530</name>
</gene>
<dbReference type="EMBL" id="BAABJA010000019">
    <property type="protein sequence ID" value="GAA4667104.1"/>
    <property type="molecule type" value="Genomic_DNA"/>
</dbReference>
<evidence type="ECO:0000313" key="1">
    <source>
        <dbReference type="EMBL" id="GAA4667104.1"/>
    </source>
</evidence>
<evidence type="ECO:0000313" key="2">
    <source>
        <dbReference type="Proteomes" id="UP001501699"/>
    </source>
</evidence>
<organism evidence="1 2">
    <name type="scientific">Bartonella pachyuromydis</name>
    <dbReference type="NCBI Taxonomy" id="931097"/>
    <lineage>
        <taxon>Bacteria</taxon>
        <taxon>Pseudomonadati</taxon>
        <taxon>Pseudomonadota</taxon>
        <taxon>Alphaproteobacteria</taxon>
        <taxon>Hyphomicrobiales</taxon>
        <taxon>Bartonellaceae</taxon>
        <taxon>Bartonella</taxon>
    </lineage>
</organism>
<comment type="caution">
    <text evidence="1">The sequence shown here is derived from an EMBL/GenBank/DDBJ whole genome shotgun (WGS) entry which is preliminary data.</text>
</comment>
<name>A0ABP8VMF3_9HYPH</name>
<accession>A0ABP8VMF3</accession>
<protein>
    <submittedName>
        <fullName evidence="1">Uncharacterized protein</fullName>
    </submittedName>
</protein>
<proteinExistence type="predicted"/>
<sequence length="67" mass="7498">MEANLRTAWKQEQALGRELSLSWWISKLMIPGVQKVIAVEPTTDNAVSDEDVLSIGKVTLNFKGRAR</sequence>
<keyword evidence="2" id="KW-1185">Reference proteome</keyword>
<dbReference type="Proteomes" id="UP001501699">
    <property type="component" value="Unassembled WGS sequence"/>
</dbReference>